<accession>A0A5J4VSF8</accession>
<feature type="compositionally biased region" description="Polar residues" evidence="1">
    <location>
        <begin position="380"/>
        <end position="392"/>
    </location>
</feature>
<dbReference type="Proteomes" id="UP000324800">
    <property type="component" value="Unassembled WGS sequence"/>
</dbReference>
<evidence type="ECO:0000313" key="3">
    <source>
        <dbReference type="Proteomes" id="UP000324800"/>
    </source>
</evidence>
<feature type="compositionally biased region" description="Basic and acidic residues" evidence="1">
    <location>
        <begin position="239"/>
        <end position="256"/>
    </location>
</feature>
<comment type="caution">
    <text evidence="2">The sequence shown here is derived from an EMBL/GenBank/DDBJ whole genome shotgun (WGS) entry which is preliminary data.</text>
</comment>
<name>A0A5J4VSF8_9EUKA</name>
<reference evidence="2 3" key="1">
    <citation type="submission" date="2019-03" db="EMBL/GenBank/DDBJ databases">
        <title>Single cell metagenomics reveals metabolic interactions within the superorganism composed of flagellate Streblomastix strix and complex community of Bacteroidetes bacteria on its surface.</title>
        <authorList>
            <person name="Treitli S.C."/>
            <person name="Kolisko M."/>
            <person name="Husnik F."/>
            <person name="Keeling P."/>
            <person name="Hampl V."/>
        </authorList>
    </citation>
    <scope>NUCLEOTIDE SEQUENCE [LARGE SCALE GENOMIC DNA]</scope>
    <source>
        <strain evidence="2">ST1C</strain>
    </source>
</reference>
<evidence type="ECO:0000313" key="2">
    <source>
        <dbReference type="EMBL" id="KAA6385517.1"/>
    </source>
</evidence>
<dbReference type="EMBL" id="SNRW01005235">
    <property type="protein sequence ID" value="KAA6385517.1"/>
    <property type="molecule type" value="Genomic_DNA"/>
</dbReference>
<feature type="compositionally biased region" description="Polar residues" evidence="1">
    <location>
        <begin position="343"/>
        <end position="354"/>
    </location>
</feature>
<evidence type="ECO:0000256" key="1">
    <source>
        <dbReference type="SAM" id="MobiDB-lite"/>
    </source>
</evidence>
<feature type="compositionally biased region" description="Polar residues" evidence="1">
    <location>
        <begin position="262"/>
        <end position="274"/>
    </location>
</feature>
<sequence>MTRPINFTNKRPASRDSYQTPNYANLIPQNPLHVNVQLQPTFVNAFHQNLKIDPLDPDQTIATPEELPPNAITAARVLLAGLSGQEASQIDFYAEEPSEEQVIEAIQHISAATDLVRRRKPPKHNNPPAQPTLTFDQVLADLETKLLQQYKLLQGTLTQIHIQHDLQGEHDASANGYCRVREPTEDVTVTSNTSSIQQPNAEVTTGIVQDRWSTSSLCRYVINENCRFYRRTGLGTEEADRAVSHRHDQKQARDNATRMGAGSNQKTDTRNPTDCVFTTTESIITVEPESIRTTETILQPTSSIVDIGIVTTTIPLTILRTANAIPNSTSSVPDYPTIKSILPTVNPSQTQTSEPRLPNNEIRREQQSSSQLSQQMEQSATQTVERSRQSATSIRSIRNMLIPPIPAYPQQQTPRTPLLPYTTERNQLQRQSQRSISPPHRRADESDDDEFLVEIIPEMKMPHLPLYISDIETEQRTWQNRGYDLVRDPSVIKYKNSKLHITLATRKPTTFRDCREFWLDASFLLEQINIPHYLSKVYKSQSPHEKSK</sequence>
<feature type="region of interest" description="Disordered" evidence="1">
    <location>
        <begin position="339"/>
        <end position="392"/>
    </location>
</feature>
<feature type="region of interest" description="Disordered" evidence="1">
    <location>
        <begin position="239"/>
        <end position="274"/>
    </location>
</feature>
<dbReference type="AlphaFoldDB" id="A0A5J4VSF8"/>
<feature type="compositionally biased region" description="Low complexity" evidence="1">
    <location>
        <begin position="367"/>
        <end position="379"/>
    </location>
</feature>
<feature type="compositionally biased region" description="Polar residues" evidence="1">
    <location>
        <begin position="424"/>
        <end position="436"/>
    </location>
</feature>
<gene>
    <name evidence="2" type="ORF">EZS28_018959</name>
</gene>
<feature type="region of interest" description="Disordered" evidence="1">
    <location>
        <begin position="424"/>
        <end position="447"/>
    </location>
</feature>
<organism evidence="2 3">
    <name type="scientific">Streblomastix strix</name>
    <dbReference type="NCBI Taxonomy" id="222440"/>
    <lineage>
        <taxon>Eukaryota</taxon>
        <taxon>Metamonada</taxon>
        <taxon>Preaxostyla</taxon>
        <taxon>Oxymonadida</taxon>
        <taxon>Streblomastigidae</taxon>
        <taxon>Streblomastix</taxon>
    </lineage>
</organism>
<protein>
    <submittedName>
        <fullName evidence="2">Uncharacterized protein</fullName>
    </submittedName>
</protein>
<proteinExistence type="predicted"/>